<gene>
    <name evidence="1" type="ORF">DFQ09_1491</name>
</gene>
<sequence length="111" mass="13426">MVTFFIIFASNNYNVRVIAKRTLRDFWEKHADCEEQLKSWYRETEKSEWNNINELKSEYPSASILKDNRIVYNIKGNNYRLIVKFNFEYGICWIRFIGTHAEYDKIDANNI</sequence>
<evidence type="ECO:0000313" key="2">
    <source>
        <dbReference type="Proteomes" id="UP000256919"/>
    </source>
</evidence>
<dbReference type="Proteomes" id="UP000256919">
    <property type="component" value="Unassembled WGS sequence"/>
</dbReference>
<name>A0A3D9LK34_9FLAO</name>
<dbReference type="GO" id="GO:0004519">
    <property type="term" value="F:endonuclease activity"/>
    <property type="evidence" value="ECO:0007669"/>
    <property type="project" value="InterPro"/>
</dbReference>
<protein>
    <submittedName>
        <fullName evidence="1">mRNA interferase HigB</fullName>
    </submittedName>
</protein>
<keyword evidence="2" id="KW-1185">Reference proteome</keyword>
<dbReference type="InterPro" id="IPR018669">
    <property type="entry name" value="Toxin_HigB"/>
</dbReference>
<dbReference type="GO" id="GO:0110001">
    <property type="term" value="C:toxin-antitoxin complex"/>
    <property type="evidence" value="ECO:0007669"/>
    <property type="project" value="InterPro"/>
</dbReference>
<organism evidence="1 2">
    <name type="scientific">Winogradskyella pacifica</name>
    <dbReference type="NCBI Taxonomy" id="664642"/>
    <lineage>
        <taxon>Bacteria</taxon>
        <taxon>Pseudomonadati</taxon>
        <taxon>Bacteroidota</taxon>
        <taxon>Flavobacteriia</taxon>
        <taxon>Flavobacteriales</taxon>
        <taxon>Flavobacteriaceae</taxon>
        <taxon>Winogradskyella</taxon>
    </lineage>
</organism>
<dbReference type="Pfam" id="PF09907">
    <property type="entry name" value="HigB_toxin"/>
    <property type="match status" value="1"/>
</dbReference>
<accession>A0A3D9LK34</accession>
<dbReference type="GO" id="GO:0003723">
    <property type="term" value="F:RNA binding"/>
    <property type="evidence" value="ECO:0007669"/>
    <property type="project" value="InterPro"/>
</dbReference>
<comment type="caution">
    <text evidence="1">The sequence shown here is derived from an EMBL/GenBank/DDBJ whole genome shotgun (WGS) entry which is preliminary data.</text>
</comment>
<evidence type="ECO:0000313" key="1">
    <source>
        <dbReference type="EMBL" id="REE06472.1"/>
    </source>
</evidence>
<proteinExistence type="predicted"/>
<dbReference type="AlphaFoldDB" id="A0A3D9LK34"/>
<reference evidence="1 2" key="1">
    <citation type="submission" date="2018-07" db="EMBL/GenBank/DDBJ databases">
        <title>Genomic Encyclopedia of Type Strains, Phase III (KMG-III): the genomes of soil and plant-associated and newly described type strains.</title>
        <authorList>
            <person name="Whitman W."/>
        </authorList>
    </citation>
    <scope>NUCLEOTIDE SEQUENCE [LARGE SCALE GENOMIC DNA]</scope>
    <source>
        <strain evidence="1 2">CECT 7948</strain>
    </source>
</reference>
<dbReference type="EMBL" id="QREI01000049">
    <property type="protein sequence ID" value="REE06472.1"/>
    <property type="molecule type" value="Genomic_DNA"/>
</dbReference>